<reference evidence="3" key="1">
    <citation type="submission" date="2018-03" db="EMBL/GenBank/DDBJ databases">
        <title>Genomic analysis of the strain SH-1 isolated from shrimp intestine.</title>
        <authorList>
            <person name="Kim Y.-S."/>
            <person name="Kim S.-E."/>
            <person name="Kim K.-H."/>
        </authorList>
    </citation>
    <scope>NUCLEOTIDE SEQUENCE [LARGE SCALE GENOMIC DNA]</scope>
    <source>
        <strain evidence="3">SH-1</strain>
    </source>
</reference>
<dbReference type="EMBL" id="CP027665">
    <property type="protein sequence ID" value="AVO37766.1"/>
    <property type="molecule type" value="Genomic_DNA"/>
</dbReference>
<dbReference type="Proteomes" id="UP000237655">
    <property type="component" value="Chromosome"/>
</dbReference>
<proteinExistence type="predicted"/>
<evidence type="ECO:0000256" key="1">
    <source>
        <dbReference type="SAM" id="MobiDB-lite"/>
    </source>
</evidence>
<organism evidence="2 3">
    <name type="scientific">Pukyongiella litopenaei</name>
    <dbReference type="NCBI Taxonomy" id="2605946"/>
    <lineage>
        <taxon>Bacteria</taxon>
        <taxon>Pseudomonadati</taxon>
        <taxon>Pseudomonadota</taxon>
        <taxon>Alphaproteobacteria</taxon>
        <taxon>Rhodobacterales</taxon>
        <taxon>Paracoccaceae</taxon>
        <taxon>Pukyongiella</taxon>
    </lineage>
</organism>
<evidence type="ECO:0000313" key="2">
    <source>
        <dbReference type="EMBL" id="AVO37766.1"/>
    </source>
</evidence>
<protein>
    <submittedName>
        <fullName evidence="2">Uncharacterized protein</fullName>
    </submittedName>
</protein>
<sequence>MISAVAASGSAALAQVPAGAVAEARTRGVCGAGTVVSAEYIPGNLLRATCRQNSSGETAADQGLPDELWGGLSTEALISVAITGVVLGVALGSDGEDGAAGTTTDEGSVSFAE</sequence>
<evidence type="ECO:0000313" key="3">
    <source>
        <dbReference type="Proteomes" id="UP000237655"/>
    </source>
</evidence>
<dbReference type="AlphaFoldDB" id="A0A2S0MPJ6"/>
<name>A0A2S0MPJ6_9RHOB</name>
<dbReference type="RefSeq" id="WP_106472084.1">
    <property type="nucleotide sequence ID" value="NZ_CP027665.1"/>
</dbReference>
<feature type="region of interest" description="Disordered" evidence="1">
    <location>
        <begin position="94"/>
        <end position="113"/>
    </location>
</feature>
<dbReference type="KEGG" id="thas:C6Y53_08675"/>
<accession>A0A2S0MPJ6</accession>
<keyword evidence="3" id="KW-1185">Reference proteome</keyword>
<gene>
    <name evidence="2" type="ORF">C6Y53_08675</name>
</gene>